<keyword evidence="1" id="KW-0812">Transmembrane</keyword>
<proteinExistence type="predicted"/>
<keyword evidence="1" id="KW-1133">Transmembrane helix</keyword>
<keyword evidence="1" id="KW-0472">Membrane</keyword>
<evidence type="ECO:0000313" key="3">
    <source>
        <dbReference type="Proteomes" id="UP000292881"/>
    </source>
</evidence>
<organism evidence="2 3">
    <name type="scientific">Agromyces binzhouensis</name>
    <dbReference type="NCBI Taxonomy" id="1817495"/>
    <lineage>
        <taxon>Bacteria</taxon>
        <taxon>Bacillati</taxon>
        <taxon>Actinomycetota</taxon>
        <taxon>Actinomycetes</taxon>
        <taxon>Micrococcales</taxon>
        <taxon>Microbacteriaceae</taxon>
        <taxon>Agromyces</taxon>
    </lineage>
</organism>
<protein>
    <submittedName>
        <fullName evidence="2">EamA family transporter</fullName>
    </submittedName>
</protein>
<gene>
    <name evidence="2" type="ORF">ESO86_10095</name>
</gene>
<reference evidence="2 3" key="1">
    <citation type="submission" date="2019-01" db="EMBL/GenBank/DDBJ databases">
        <authorList>
            <person name="Li J."/>
        </authorList>
    </citation>
    <scope>NUCLEOTIDE SEQUENCE [LARGE SCALE GENOMIC DNA]</scope>
    <source>
        <strain evidence="2 3">CGMCC 4.7180</strain>
    </source>
</reference>
<dbReference type="EMBL" id="SDPL01000185">
    <property type="protein sequence ID" value="RXZ46949.1"/>
    <property type="molecule type" value="Genomic_DNA"/>
</dbReference>
<dbReference type="AlphaFoldDB" id="A0A4Q2JK85"/>
<dbReference type="Proteomes" id="UP000292881">
    <property type="component" value="Unassembled WGS sequence"/>
</dbReference>
<feature type="transmembrane region" description="Helical" evidence="1">
    <location>
        <begin position="12"/>
        <end position="33"/>
    </location>
</feature>
<accession>A0A4Q2JK85</accession>
<feature type="transmembrane region" description="Helical" evidence="1">
    <location>
        <begin position="39"/>
        <end position="57"/>
    </location>
</feature>
<comment type="caution">
    <text evidence="2">The sequence shown here is derived from an EMBL/GenBank/DDBJ whole genome shotgun (WGS) entry which is preliminary data.</text>
</comment>
<evidence type="ECO:0000313" key="2">
    <source>
        <dbReference type="EMBL" id="RXZ46949.1"/>
    </source>
</evidence>
<evidence type="ECO:0000256" key="1">
    <source>
        <dbReference type="SAM" id="Phobius"/>
    </source>
</evidence>
<keyword evidence="3" id="KW-1185">Reference proteome</keyword>
<feature type="non-terminal residue" evidence="2">
    <location>
        <position position="61"/>
    </location>
</feature>
<name>A0A4Q2JK85_9MICO</name>
<sequence>MARTNGDGIGGGVAVLGGATSVQVGAAIGATIFPLVGPAGVVALRQLVAAVALLAVARPRR</sequence>